<keyword evidence="2" id="KW-1185">Reference proteome</keyword>
<comment type="caution">
    <text evidence="1">The sequence shown here is derived from an EMBL/GenBank/DDBJ whole genome shotgun (WGS) entry which is preliminary data.</text>
</comment>
<dbReference type="EMBL" id="JAVDUG010000001">
    <property type="protein sequence ID" value="MDR6777033.1"/>
    <property type="molecule type" value="Genomic_DNA"/>
</dbReference>
<protein>
    <recommendedName>
        <fullName evidence="3">HEPN domain-containing protein</fullName>
    </recommendedName>
</protein>
<dbReference type="Proteomes" id="UP001266807">
    <property type="component" value="Unassembled WGS sequence"/>
</dbReference>
<reference evidence="1 2" key="1">
    <citation type="submission" date="2023-07" db="EMBL/GenBank/DDBJ databases">
        <title>Sorghum-associated microbial communities from plants grown in Nebraska, USA.</title>
        <authorList>
            <person name="Schachtman D."/>
        </authorList>
    </citation>
    <scope>NUCLEOTIDE SEQUENCE [LARGE SCALE GENOMIC DNA]</scope>
    <source>
        <strain evidence="1 2">BE143</strain>
    </source>
</reference>
<sequence length="187" mass="21731">MDVNGIKFFGDMDIINKRISTFGSSFSETIYNKDSWYIKAHDLFSAANILKISIQQELNNELNDESQGLRITLNSTNLSNSYMLLIGFAVEVFLKGIFISREPHNQASLNKMFRLSHNLKDLVSYLEIEITESEEEIINRLTSYTIWDGRYPTPKKENEFSNVRGVFLYNTDFRTIESLIKKLETEF</sequence>
<gene>
    <name evidence="1" type="ORF">J2W98_001280</name>
</gene>
<organism evidence="1 2">
    <name type="scientific">Paenibacillus peoriae</name>
    <dbReference type="NCBI Taxonomy" id="59893"/>
    <lineage>
        <taxon>Bacteria</taxon>
        <taxon>Bacillati</taxon>
        <taxon>Bacillota</taxon>
        <taxon>Bacilli</taxon>
        <taxon>Bacillales</taxon>
        <taxon>Paenibacillaceae</taxon>
        <taxon>Paenibacillus</taxon>
    </lineage>
</organism>
<evidence type="ECO:0000313" key="1">
    <source>
        <dbReference type="EMBL" id="MDR6777033.1"/>
    </source>
</evidence>
<dbReference type="RefSeq" id="WP_068942512.1">
    <property type="nucleotide sequence ID" value="NZ_CP132974.1"/>
</dbReference>
<name>A0ABU1QBT1_9BACL</name>
<evidence type="ECO:0008006" key="3">
    <source>
        <dbReference type="Google" id="ProtNLM"/>
    </source>
</evidence>
<accession>A0ABU1QBT1</accession>
<evidence type="ECO:0000313" key="2">
    <source>
        <dbReference type="Proteomes" id="UP001266807"/>
    </source>
</evidence>
<proteinExistence type="predicted"/>